<proteinExistence type="predicted"/>
<dbReference type="EMBL" id="CAJNYU010001128">
    <property type="protein sequence ID" value="CAF3415109.1"/>
    <property type="molecule type" value="Genomic_DNA"/>
</dbReference>
<feature type="transmembrane region" description="Helical" evidence="1">
    <location>
        <begin position="114"/>
        <end position="136"/>
    </location>
</feature>
<dbReference type="Proteomes" id="UP000663833">
    <property type="component" value="Unassembled WGS sequence"/>
</dbReference>
<dbReference type="EMBL" id="CAJNYT010004051">
    <property type="protein sequence ID" value="CAF3628168.1"/>
    <property type="molecule type" value="Genomic_DNA"/>
</dbReference>
<dbReference type="Proteomes" id="UP000663872">
    <property type="component" value="Unassembled WGS sequence"/>
</dbReference>
<protein>
    <recommendedName>
        <fullName evidence="14">G-protein coupled receptors family 1 profile domain-containing protein</fullName>
    </recommendedName>
</protein>
<comment type="caution">
    <text evidence="10">The sequence shown here is derived from an EMBL/GenBank/DDBJ whole genome shotgun (WGS) entry which is preliminary data.</text>
</comment>
<evidence type="ECO:0000256" key="1">
    <source>
        <dbReference type="SAM" id="Phobius"/>
    </source>
</evidence>
<dbReference type="EMBL" id="CAJOBO010000766">
    <property type="protein sequence ID" value="CAF4286126.1"/>
    <property type="molecule type" value="Genomic_DNA"/>
</dbReference>
<evidence type="ECO:0000313" key="10">
    <source>
        <dbReference type="EMBL" id="CAF4493446.1"/>
    </source>
</evidence>
<organism evidence="10 12">
    <name type="scientific">Rotaria socialis</name>
    <dbReference type="NCBI Taxonomy" id="392032"/>
    <lineage>
        <taxon>Eukaryota</taxon>
        <taxon>Metazoa</taxon>
        <taxon>Spiralia</taxon>
        <taxon>Gnathifera</taxon>
        <taxon>Rotifera</taxon>
        <taxon>Eurotatoria</taxon>
        <taxon>Bdelloidea</taxon>
        <taxon>Philodinida</taxon>
        <taxon>Philodinidae</taxon>
        <taxon>Rotaria</taxon>
    </lineage>
</organism>
<evidence type="ECO:0000313" key="12">
    <source>
        <dbReference type="Proteomes" id="UP000663848"/>
    </source>
</evidence>
<gene>
    <name evidence="3" type="ORF">FME351_LOCUS10370</name>
    <name evidence="6" type="ORF">GRG538_LOCUS24025</name>
    <name evidence="8" type="ORF">HFQ381_LOCUS12605</name>
    <name evidence="4" type="ORF">KIK155_LOCUS13114</name>
    <name evidence="2" type="ORF">LUA448_LOCUS18169</name>
    <name evidence="10" type="ORF">QYT958_LOCUS4062</name>
    <name evidence="5" type="ORF">TIS948_LOCUS32995</name>
    <name evidence="11" type="ORF">TOA249_LOCUS4137</name>
    <name evidence="9" type="ORF">TSG867_LOCUS12316</name>
    <name evidence="7" type="ORF">UJA718_LOCUS4327</name>
</gene>
<dbReference type="Proteomes" id="UP000663873">
    <property type="component" value="Unassembled WGS sequence"/>
</dbReference>
<dbReference type="Proteomes" id="UP000663825">
    <property type="component" value="Unassembled WGS sequence"/>
</dbReference>
<dbReference type="Proteomes" id="UP000663848">
    <property type="component" value="Unassembled WGS sequence"/>
</dbReference>
<dbReference type="EMBL" id="CAJNYD010002259">
    <property type="protein sequence ID" value="CAF3407351.1"/>
    <property type="molecule type" value="Genomic_DNA"/>
</dbReference>
<evidence type="ECO:0000313" key="7">
    <source>
        <dbReference type="EMBL" id="CAF4165163.1"/>
    </source>
</evidence>
<dbReference type="EMBL" id="CAJOBS010000154">
    <property type="protein sequence ID" value="CAF4509447.1"/>
    <property type="molecule type" value="Genomic_DNA"/>
</dbReference>
<feature type="transmembrane region" description="Helical" evidence="1">
    <location>
        <begin position="77"/>
        <end position="102"/>
    </location>
</feature>
<reference evidence="10" key="1">
    <citation type="submission" date="2021-02" db="EMBL/GenBank/DDBJ databases">
        <authorList>
            <person name="Nowell W R."/>
        </authorList>
    </citation>
    <scope>NUCLEOTIDE SEQUENCE</scope>
</reference>
<sequence length="165" mass="18975">MNKKSDIFLNISYEKHQSTSFGSSPSASTAMKDEKIALTVPPKSIDGSSRLAARRTTYNLQMNNLMRLNRLKVDRRFALETIFLATEYLLRWTSYAVVVLFYLFNVKFIDQQSVLMTICAFIAKIPMILNPFIYLATIKTNQFKSMLYCSKCSRSYCQMRSILGS</sequence>
<evidence type="ECO:0000313" key="13">
    <source>
        <dbReference type="Proteomes" id="UP000663873"/>
    </source>
</evidence>
<evidence type="ECO:0000313" key="8">
    <source>
        <dbReference type="EMBL" id="CAF4286126.1"/>
    </source>
</evidence>
<accession>A0A820V0N6</accession>
<keyword evidence="13" id="KW-1185">Reference proteome</keyword>
<dbReference type="OrthoDB" id="2101615at2759"/>
<name>A0A820V0N6_9BILA</name>
<keyword evidence="1" id="KW-0472">Membrane</keyword>
<evidence type="ECO:0000313" key="2">
    <source>
        <dbReference type="EMBL" id="CAF3407351.1"/>
    </source>
</evidence>
<evidence type="ECO:0008006" key="14">
    <source>
        <dbReference type="Google" id="ProtNLM"/>
    </source>
</evidence>
<dbReference type="EMBL" id="CAJOBR010000303">
    <property type="protein sequence ID" value="CAF4493446.1"/>
    <property type="molecule type" value="Genomic_DNA"/>
</dbReference>
<dbReference type="Proteomes" id="UP000663838">
    <property type="component" value="Unassembled WGS sequence"/>
</dbReference>
<evidence type="ECO:0000313" key="4">
    <source>
        <dbReference type="EMBL" id="CAF3461215.1"/>
    </source>
</evidence>
<evidence type="ECO:0000313" key="3">
    <source>
        <dbReference type="EMBL" id="CAF3415109.1"/>
    </source>
</evidence>
<dbReference type="Proteomes" id="UP000663865">
    <property type="component" value="Unassembled WGS sequence"/>
</dbReference>
<evidence type="ECO:0000313" key="9">
    <source>
        <dbReference type="EMBL" id="CAF4391636.1"/>
    </source>
</evidence>
<dbReference type="EMBL" id="CAJNYV010002176">
    <property type="protein sequence ID" value="CAF3461215.1"/>
    <property type="molecule type" value="Genomic_DNA"/>
</dbReference>
<dbReference type="Proteomes" id="UP000663851">
    <property type="component" value="Unassembled WGS sequence"/>
</dbReference>
<dbReference type="Gene3D" id="1.20.1070.10">
    <property type="entry name" value="Rhodopsin 7-helix transmembrane proteins"/>
    <property type="match status" value="1"/>
</dbReference>
<evidence type="ECO:0000313" key="11">
    <source>
        <dbReference type="EMBL" id="CAF4509447.1"/>
    </source>
</evidence>
<dbReference type="SUPFAM" id="SSF81321">
    <property type="entry name" value="Family A G protein-coupled receptor-like"/>
    <property type="match status" value="1"/>
</dbReference>
<evidence type="ECO:0000313" key="5">
    <source>
        <dbReference type="EMBL" id="CAF3466110.1"/>
    </source>
</evidence>
<dbReference type="EMBL" id="CAJNXB010006105">
    <property type="protein sequence ID" value="CAF3466110.1"/>
    <property type="molecule type" value="Genomic_DNA"/>
</dbReference>
<dbReference type="Proteomes" id="UP000663869">
    <property type="component" value="Unassembled WGS sequence"/>
</dbReference>
<dbReference type="Proteomes" id="UP000663862">
    <property type="component" value="Unassembled WGS sequence"/>
</dbReference>
<keyword evidence="1" id="KW-1133">Transmembrane helix</keyword>
<evidence type="ECO:0000313" key="6">
    <source>
        <dbReference type="EMBL" id="CAF3628168.1"/>
    </source>
</evidence>
<dbReference type="AlphaFoldDB" id="A0A820V0N6"/>
<dbReference type="EMBL" id="CAJOBQ010000618">
    <property type="protein sequence ID" value="CAF4391636.1"/>
    <property type="molecule type" value="Genomic_DNA"/>
</dbReference>
<keyword evidence="1" id="KW-0812">Transmembrane</keyword>
<dbReference type="EMBL" id="CAJOBP010000345">
    <property type="protein sequence ID" value="CAF4165163.1"/>
    <property type="molecule type" value="Genomic_DNA"/>
</dbReference>